<keyword evidence="3" id="KW-1185">Reference proteome</keyword>
<dbReference type="Proteomes" id="UP001491310">
    <property type="component" value="Unassembled WGS sequence"/>
</dbReference>
<evidence type="ECO:0000313" key="3">
    <source>
        <dbReference type="Proteomes" id="UP001491310"/>
    </source>
</evidence>
<feature type="transmembrane region" description="Helical" evidence="1">
    <location>
        <begin position="267"/>
        <end position="288"/>
    </location>
</feature>
<reference evidence="2 3" key="1">
    <citation type="journal article" date="2024" name="Nat. Commun.">
        <title>Phylogenomics reveals the evolutionary origins of lichenization in chlorophyte algae.</title>
        <authorList>
            <person name="Puginier C."/>
            <person name="Libourel C."/>
            <person name="Otte J."/>
            <person name="Skaloud P."/>
            <person name="Haon M."/>
            <person name="Grisel S."/>
            <person name="Petersen M."/>
            <person name="Berrin J.G."/>
            <person name="Delaux P.M."/>
            <person name="Dal Grande F."/>
            <person name="Keller J."/>
        </authorList>
    </citation>
    <scope>NUCLEOTIDE SEQUENCE [LARGE SCALE GENOMIC DNA]</scope>
    <source>
        <strain evidence="2 3">SAG 216-7</strain>
    </source>
</reference>
<keyword evidence="1" id="KW-1133">Transmembrane helix</keyword>
<organism evidence="2 3">
    <name type="scientific">Coccomyxa subellipsoidea</name>
    <dbReference type="NCBI Taxonomy" id="248742"/>
    <lineage>
        <taxon>Eukaryota</taxon>
        <taxon>Viridiplantae</taxon>
        <taxon>Chlorophyta</taxon>
        <taxon>core chlorophytes</taxon>
        <taxon>Trebouxiophyceae</taxon>
        <taxon>Trebouxiophyceae incertae sedis</taxon>
        <taxon>Coccomyxaceae</taxon>
        <taxon>Coccomyxa</taxon>
    </lineage>
</organism>
<keyword evidence="1" id="KW-0812">Transmembrane</keyword>
<feature type="transmembrane region" description="Helical" evidence="1">
    <location>
        <begin position="149"/>
        <end position="165"/>
    </location>
</feature>
<evidence type="ECO:0008006" key="4">
    <source>
        <dbReference type="Google" id="ProtNLM"/>
    </source>
</evidence>
<dbReference type="EMBL" id="JALJOT010000004">
    <property type="protein sequence ID" value="KAK9916119.1"/>
    <property type="molecule type" value="Genomic_DNA"/>
</dbReference>
<evidence type="ECO:0000313" key="2">
    <source>
        <dbReference type="EMBL" id="KAK9916119.1"/>
    </source>
</evidence>
<evidence type="ECO:0000256" key="1">
    <source>
        <dbReference type="SAM" id="Phobius"/>
    </source>
</evidence>
<feature type="transmembrane region" description="Helical" evidence="1">
    <location>
        <begin position="58"/>
        <end position="82"/>
    </location>
</feature>
<protein>
    <recommendedName>
        <fullName evidence="4">Alpha-1,3-glucosyltransferase</fullName>
    </recommendedName>
</protein>
<gene>
    <name evidence="2" type="ORF">WJX75_008862</name>
</gene>
<sequence>MTLGTEKEFKDKSHEDQFQIFYAQQHVRWDKSVISFGWMQYPAVLVGLWRNGSIRGPLWHISFLSLYTLEKVIPMAAMAVYSRAYIRQRTAAQILVRLLKVYTSDAFLFFWMDLPDKNSFSQWTLLATLFGNNWLALANWGLLHPMANSYWLLIQVGHLAFMFLRQPAAMRQMERGLHHLTPLTGVVNAAAAKFGMATATERDVLFWMWMVLEVVLGFLLPVFWTYKAQLHTRRLWREDILERLAEDPPGSSRRGASLPVHDPGLDILPTWVLLLPQSVVILVLSFVAGHDFKLLQYMV</sequence>
<feature type="transmembrane region" description="Helical" evidence="1">
    <location>
        <begin position="94"/>
        <end position="112"/>
    </location>
</feature>
<name>A0ABR2YW54_9CHLO</name>
<feature type="transmembrane region" description="Helical" evidence="1">
    <location>
        <begin position="204"/>
        <end position="226"/>
    </location>
</feature>
<keyword evidence="1" id="KW-0472">Membrane</keyword>
<accession>A0ABR2YW54</accession>
<comment type="caution">
    <text evidence="2">The sequence shown here is derived from an EMBL/GenBank/DDBJ whole genome shotgun (WGS) entry which is preliminary data.</text>
</comment>
<proteinExistence type="predicted"/>